<keyword evidence="5" id="KW-0520">NAD</keyword>
<dbReference type="EMBL" id="KV423914">
    <property type="protein sequence ID" value="KZT62926.1"/>
    <property type="molecule type" value="Genomic_DNA"/>
</dbReference>
<feature type="domain" description="Alcohol dehydrogenase-like N-terminal" evidence="7">
    <location>
        <begin position="26"/>
        <end position="136"/>
    </location>
</feature>
<dbReference type="PANTHER" id="PTHR42813:SF3">
    <property type="entry name" value="GLUTATHIONE-INDEPENDENT FORMALDEHYDE DEHYDROGENASE"/>
    <property type="match status" value="1"/>
</dbReference>
<sequence length="393" mass="41936">MKAAVYVEPYKIVVEERPVPKIQHPCDVIMKVTTTAICGSDLHLYEGRTPAGGGLIVGHENLGIVEEVGDGVAMLKKGDRIVVPFNVSCGHCRNCNVGRTGYCTEVTEGYAGGAYGLGIGPYDGGQAQYLRVPWADFNALVLPPGRENENDFVLLSDIFPTGWHGLSLSGFQPGDSVAVWGAGPVGLMAAYSALLRGASSVYVVDRVPDRLAKAKELGCIPIDFSTGDAVDQIIAQHGGMVDRAIDCVGYQAVSQDGRTEKPNAIIDSLCRVVRPCGGLGIPGVYMAFDPGAKDESASKGNILVPFGLMFGKGLTLGTGPCNVKQYNAQLRDLIISGRARPGFVISKTVEIDDTPDAYEKFTKRVEGYTKVIIHPNGGFDCTKQLTMNSPHRQ</sequence>
<evidence type="ECO:0000256" key="2">
    <source>
        <dbReference type="ARBA" id="ARBA00008072"/>
    </source>
</evidence>
<accession>A0A165KBK0</accession>
<evidence type="ECO:0000259" key="7">
    <source>
        <dbReference type="Pfam" id="PF08240"/>
    </source>
</evidence>
<keyword evidence="4" id="KW-0862">Zinc</keyword>
<protein>
    <submittedName>
        <fullName evidence="8">GroES-like protein</fullName>
    </submittedName>
</protein>
<dbReference type="SUPFAM" id="SSF50129">
    <property type="entry name" value="GroES-like"/>
    <property type="match status" value="1"/>
</dbReference>
<dbReference type="InterPro" id="IPR011032">
    <property type="entry name" value="GroES-like_sf"/>
</dbReference>
<evidence type="ECO:0000256" key="1">
    <source>
        <dbReference type="ARBA" id="ARBA00001947"/>
    </source>
</evidence>
<comment type="similarity">
    <text evidence="2">Belongs to the zinc-containing alcohol dehydrogenase family.</text>
</comment>
<feature type="domain" description="Alcohol dehydrogenase-like C-terminal" evidence="6">
    <location>
        <begin position="184"/>
        <end position="255"/>
    </location>
</feature>
<dbReference type="SUPFAM" id="SSF51735">
    <property type="entry name" value="NAD(P)-binding Rossmann-fold domains"/>
    <property type="match status" value="1"/>
</dbReference>
<evidence type="ECO:0000259" key="6">
    <source>
        <dbReference type="Pfam" id="PF00107"/>
    </source>
</evidence>
<dbReference type="GO" id="GO:0046872">
    <property type="term" value="F:metal ion binding"/>
    <property type="evidence" value="ECO:0007669"/>
    <property type="project" value="UniProtKB-KW"/>
</dbReference>
<dbReference type="Gene3D" id="3.90.180.10">
    <property type="entry name" value="Medium-chain alcohol dehydrogenases, catalytic domain"/>
    <property type="match status" value="1"/>
</dbReference>
<dbReference type="OrthoDB" id="3941538at2759"/>
<dbReference type="PANTHER" id="PTHR42813">
    <property type="entry name" value="ZINC-TYPE ALCOHOL DEHYDROGENASE-LIKE"/>
    <property type="match status" value="1"/>
</dbReference>
<dbReference type="Gene3D" id="3.40.50.720">
    <property type="entry name" value="NAD(P)-binding Rossmann-like Domain"/>
    <property type="match status" value="1"/>
</dbReference>
<name>A0A165KBK0_9BASI</name>
<dbReference type="InParanoid" id="A0A165KBK0"/>
<evidence type="ECO:0000313" key="8">
    <source>
        <dbReference type="EMBL" id="KZT62926.1"/>
    </source>
</evidence>
<evidence type="ECO:0000313" key="9">
    <source>
        <dbReference type="Proteomes" id="UP000076842"/>
    </source>
</evidence>
<organism evidence="8 9">
    <name type="scientific">Calocera cornea HHB12733</name>
    <dbReference type="NCBI Taxonomy" id="1353952"/>
    <lineage>
        <taxon>Eukaryota</taxon>
        <taxon>Fungi</taxon>
        <taxon>Dikarya</taxon>
        <taxon>Basidiomycota</taxon>
        <taxon>Agaricomycotina</taxon>
        <taxon>Dacrymycetes</taxon>
        <taxon>Dacrymycetales</taxon>
        <taxon>Dacrymycetaceae</taxon>
        <taxon>Calocera</taxon>
    </lineage>
</organism>
<dbReference type="InterPro" id="IPR013149">
    <property type="entry name" value="ADH-like_C"/>
</dbReference>
<dbReference type="Pfam" id="PF00107">
    <property type="entry name" value="ADH_zinc_N"/>
    <property type="match status" value="1"/>
</dbReference>
<keyword evidence="9" id="KW-1185">Reference proteome</keyword>
<keyword evidence="3" id="KW-0479">Metal-binding</keyword>
<evidence type="ECO:0000256" key="3">
    <source>
        <dbReference type="ARBA" id="ARBA00022723"/>
    </source>
</evidence>
<evidence type="ECO:0000256" key="5">
    <source>
        <dbReference type="ARBA" id="ARBA00023027"/>
    </source>
</evidence>
<dbReference type="Pfam" id="PF08240">
    <property type="entry name" value="ADH_N"/>
    <property type="match status" value="1"/>
</dbReference>
<comment type="cofactor">
    <cofactor evidence="1">
        <name>Zn(2+)</name>
        <dbReference type="ChEBI" id="CHEBI:29105"/>
    </cofactor>
</comment>
<dbReference type="CDD" id="cd08282">
    <property type="entry name" value="PFDH_like"/>
    <property type="match status" value="1"/>
</dbReference>
<dbReference type="InterPro" id="IPR036291">
    <property type="entry name" value="NAD(P)-bd_dom_sf"/>
</dbReference>
<evidence type="ECO:0000256" key="4">
    <source>
        <dbReference type="ARBA" id="ARBA00022833"/>
    </source>
</evidence>
<dbReference type="Proteomes" id="UP000076842">
    <property type="component" value="Unassembled WGS sequence"/>
</dbReference>
<dbReference type="AlphaFoldDB" id="A0A165KBK0"/>
<dbReference type="InterPro" id="IPR013154">
    <property type="entry name" value="ADH-like_N"/>
</dbReference>
<proteinExistence type="inferred from homology"/>
<reference evidence="8 9" key="1">
    <citation type="journal article" date="2016" name="Mol. Biol. Evol.">
        <title>Comparative Genomics of Early-Diverging Mushroom-Forming Fungi Provides Insights into the Origins of Lignocellulose Decay Capabilities.</title>
        <authorList>
            <person name="Nagy L.G."/>
            <person name="Riley R."/>
            <person name="Tritt A."/>
            <person name="Adam C."/>
            <person name="Daum C."/>
            <person name="Floudas D."/>
            <person name="Sun H."/>
            <person name="Yadav J.S."/>
            <person name="Pangilinan J."/>
            <person name="Larsson K.H."/>
            <person name="Matsuura K."/>
            <person name="Barry K."/>
            <person name="Labutti K."/>
            <person name="Kuo R."/>
            <person name="Ohm R.A."/>
            <person name="Bhattacharya S.S."/>
            <person name="Shirouzu T."/>
            <person name="Yoshinaga Y."/>
            <person name="Martin F.M."/>
            <person name="Grigoriev I.V."/>
            <person name="Hibbett D.S."/>
        </authorList>
    </citation>
    <scope>NUCLEOTIDE SEQUENCE [LARGE SCALE GENOMIC DNA]</scope>
    <source>
        <strain evidence="8 9">HHB12733</strain>
    </source>
</reference>
<gene>
    <name evidence="8" type="ORF">CALCODRAFT_522246</name>
</gene>
<dbReference type="STRING" id="1353952.A0A165KBK0"/>